<dbReference type="HOGENOM" id="CLU_2777212_0_0_1"/>
<dbReference type="AlphaFoldDB" id="U9TXI6"/>
<gene>
    <name evidence="1" type="ORF">GLOINDRAFT_28767</name>
</gene>
<accession>U9TXI6</accession>
<proteinExistence type="predicted"/>
<sequence length="69" mass="7858">MIKKKYSDQNTLTGIGISLSECALLYIDTLQIIYIEATAFYIILKKYLVSWFVSCGIMGFKIFFDTSSV</sequence>
<protein>
    <submittedName>
        <fullName evidence="1">Uncharacterized protein</fullName>
    </submittedName>
</protein>
<reference evidence="1" key="1">
    <citation type="submission" date="2013-07" db="EMBL/GenBank/DDBJ databases">
        <title>The genome of an arbuscular mycorrhizal fungus provides insights into the evolution of the oldest plant symbiosis.</title>
        <authorList>
            <consortium name="DOE Joint Genome Institute"/>
            <person name="Tisserant E."/>
            <person name="Malbreil M."/>
            <person name="Kuo A."/>
            <person name="Kohler A."/>
            <person name="Symeonidi A."/>
            <person name="Balestrini R."/>
            <person name="Charron P."/>
            <person name="Duensing N."/>
            <person name="Frei-dit-Frey N."/>
            <person name="Gianinazzi-Pearson V."/>
            <person name="Gilbert B."/>
            <person name="Handa Y."/>
            <person name="Hijri M."/>
            <person name="Kaul R."/>
            <person name="Kawaguchi M."/>
            <person name="Krajinski F."/>
            <person name="Lammers P."/>
            <person name="Lapierre D."/>
            <person name="Masclaux F.G."/>
            <person name="Murat C."/>
            <person name="Morin E."/>
            <person name="Ndikumana S."/>
            <person name="Pagni M."/>
            <person name="Petitpierre D."/>
            <person name="Requena N."/>
            <person name="Rosikiewicz P."/>
            <person name="Riley R."/>
            <person name="Saito K."/>
            <person name="San Clemente H."/>
            <person name="Shapiro H."/>
            <person name="van Tuinen D."/>
            <person name="Becard G."/>
            <person name="Bonfante P."/>
            <person name="Paszkowski U."/>
            <person name="Shachar-Hill Y."/>
            <person name="Young J.P."/>
            <person name="Sanders I.R."/>
            <person name="Henrissat B."/>
            <person name="Rensing S.A."/>
            <person name="Grigoriev I.V."/>
            <person name="Corradi N."/>
            <person name="Roux C."/>
            <person name="Martin F."/>
        </authorList>
    </citation>
    <scope>NUCLEOTIDE SEQUENCE</scope>
    <source>
        <strain evidence="1">DAOM 197198</strain>
    </source>
</reference>
<dbReference type="EMBL" id="KI286457">
    <property type="protein sequence ID" value="ESA11023.1"/>
    <property type="molecule type" value="Genomic_DNA"/>
</dbReference>
<name>U9TXI6_RHIID</name>
<evidence type="ECO:0000313" key="1">
    <source>
        <dbReference type="EMBL" id="ESA11023.1"/>
    </source>
</evidence>
<organism evidence="1">
    <name type="scientific">Rhizophagus irregularis (strain DAOM 181602 / DAOM 197198 / MUCL 43194)</name>
    <name type="common">Arbuscular mycorrhizal fungus</name>
    <name type="synonym">Glomus intraradices</name>
    <dbReference type="NCBI Taxonomy" id="747089"/>
    <lineage>
        <taxon>Eukaryota</taxon>
        <taxon>Fungi</taxon>
        <taxon>Fungi incertae sedis</taxon>
        <taxon>Mucoromycota</taxon>
        <taxon>Glomeromycotina</taxon>
        <taxon>Glomeromycetes</taxon>
        <taxon>Glomerales</taxon>
        <taxon>Glomeraceae</taxon>
        <taxon>Rhizophagus</taxon>
    </lineage>
</organism>